<dbReference type="InterPro" id="IPR020622">
    <property type="entry name" value="Ala_racemase_pyridoxalP-BS"/>
</dbReference>
<dbReference type="InterPro" id="IPR000821">
    <property type="entry name" value="Ala_racemase"/>
</dbReference>
<accession>A0ABV4DQN8</accession>
<dbReference type="Pfam" id="PF01168">
    <property type="entry name" value="Ala_racemase_N"/>
    <property type="match status" value="1"/>
</dbReference>
<feature type="active site" description="Proton acceptor; specific for L-alanine" evidence="4">
    <location>
        <position position="267"/>
    </location>
</feature>
<dbReference type="NCBIfam" id="TIGR00492">
    <property type="entry name" value="alr"/>
    <property type="match status" value="1"/>
</dbReference>
<dbReference type="Pfam" id="PF00842">
    <property type="entry name" value="Ala_racemase_C"/>
    <property type="match status" value="1"/>
</dbReference>
<dbReference type="EMBL" id="JBCLUF010000005">
    <property type="protein sequence ID" value="MEY8661741.1"/>
    <property type="molecule type" value="Genomic_DNA"/>
</dbReference>
<gene>
    <name evidence="6" type="primary">alr</name>
    <name evidence="6" type="ORF">AALT52_02355</name>
</gene>
<name>A0ABV4DQN8_9LACO</name>
<dbReference type="HAMAP" id="MF_01201">
    <property type="entry name" value="Ala_racemase"/>
    <property type="match status" value="1"/>
</dbReference>
<feature type="active site" description="Proton acceptor; specific for D-alanine" evidence="4">
    <location>
        <position position="40"/>
    </location>
</feature>
<feature type="binding site" evidence="4">
    <location>
        <position position="314"/>
    </location>
    <ligand>
        <name>substrate</name>
    </ligand>
</feature>
<dbReference type="EC" id="5.1.1.1" evidence="4"/>
<evidence type="ECO:0000256" key="4">
    <source>
        <dbReference type="HAMAP-Rule" id="MF_01201"/>
    </source>
</evidence>
<dbReference type="SUPFAM" id="SSF51419">
    <property type="entry name" value="PLP-binding barrel"/>
    <property type="match status" value="1"/>
</dbReference>
<dbReference type="PROSITE" id="PS00395">
    <property type="entry name" value="ALANINE_RACEMASE"/>
    <property type="match status" value="1"/>
</dbReference>
<feature type="domain" description="Alanine racemase C-terminal" evidence="5">
    <location>
        <begin position="246"/>
        <end position="371"/>
    </location>
</feature>
<comment type="function">
    <text evidence="4">Catalyzes the interconversion of L-alanine and D-alanine. May also act on other amino acids.</text>
</comment>
<dbReference type="PANTHER" id="PTHR30511">
    <property type="entry name" value="ALANINE RACEMASE"/>
    <property type="match status" value="1"/>
</dbReference>
<dbReference type="CDD" id="cd00430">
    <property type="entry name" value="PLPDE_III_AR"/>
    <property type="match status" value="1"/>
</dbReference>
<dbReference type="InterPro" id="IPR011079">
    <property type="entry name" value="Ala_racemase_C"/>
</dbReference>
<evidence type="ECO:0000313" key="6">
    <source>
        <dbReference type="EMBL" id="MEY8661741.1"/>
    </source>
</evidence>
<dbReference type="SMART" id="SM01005">
    <property type="entry name" value="Ala_racemase_C"/>
    <property type="match status" value="1"/>
</dbReference>
<dbReference type="Proteomes" id="UP001565236">
    <property type="component" value="Unassembled WGS sequence"/>
</dbReference>
<dbReference type="PRINTS" id="PR00992">
    <property type="entry name" value="ALARACEMASE"/>
</dbReference>
<keyword evidence="2 4" id="KW-0663">Pyridoxal phosphate</keyword>
<dbReference type="SUPFAM" id="SSF50621">
    <property type="entry name" value="Alanine racemase C-terminal domain-like"/>
    <property type="match status" value="1"/>
</dbReference>
<evidence type="ECO:0000259" key="5">
    <source>
        <dbReference type="SMART" id="SM01005"/>
    </source>
</evidence>
<protein>
    <recommendedName>
        <fullName evidence="4">Alanine racemase</fullName>
        <ecNumber evidence="4">5.1.1.1</ecNumber>
    </recommendedName>
</protein>
<comment type="pathway">
    <text evidence="4">Amino-acid biosynthesis; D-alanine biosynthesis; D-alanine from L-alanine: step 1/1.</text>
</comment>
<dbReference type="RefSeq" id="WP_369940848.1">
    <property type="nucleotide sequence ID" value="NZ_JBCLUF010000005.1"/>
</dbReference>
<evidence type="ECO:0000256" key="3">
    <source>
        <dbReference type="ARBA" id="ARBA00023235"/>
    </source>
</evidence>
<dbReference type="Gene3D" id="2.40.37.10">
    <property type="entry name" value="Lyase, Ornithine Decarboxylase, Chain A, domain 1"/>
    <property type="match status" value="1"/>
</dbReference>
<comment type="caution">
    <text evidence="6">The sequence shown here is derived from an EMBL/GenBank/DDBJ whole genome shotgun (WGS) entry which is preliminary data.</text>
</comment>
<evidence type="ECO:0000313" key="7">
    <source>
        <dbReference type="Proteomes" id="UP001565236"/>
    </source>
</evidence>
<dbReference type="PANTHER" id="PTHR30511:SF0">
    <property type="entry name" value="ALANINE RACEMASE, CATABOLIC-RELATED"/>
    <property type="match status" value="1"/>
</dbReference>
<organism evidence="6 7">
    <name type="scientific">Ligilactobacillus faecis</name>
    <dbReference type="NCBI Taxonomy" id="762833"/>
    <lineage>
        <taxon>Bacteria</taxon>
        <taxon>Bacillati</taxon>
        <taxon>Bacillota</taxon>
        <taxon>Bacilli</taxon>
        <taxon>Lactobacillales</taxon>
        <taxon>Lactobacillaceae</taxon>
        <taxon>Ligilactobacillus</taxon>
    </lineage>
</organism>
<feature type="binding site" evidence="4">
    <location>
        <position position="138"/>
    </location>
    <ligand>
        <name>substrate</name>
    </ligand>
</feature>
<keyword evidence="7" id="KW-1185">Reference proteome</keyword>
<evidence type="ECO:0000256" key="1">
    <source>
        <dbReference type="ARBA" id="ARBA00001933"/>
    </source>
</evidence>
<dbReference type="InterPro" id="IPR029066">
    <property type="entry name" value="PLP-binding_barrel"/>
</dbReference>
<comment type="cofactor">
    <cofactor evidence="1 4">
        <name>pyridoxal 5'-phosphate</name>
        <dbReference type="ChEBI" id="CHEBI:597326"/>
    </cofactor>
</comment>
<keyword evidence="3 4" id="KW-0413">Isomerase</keyword>
<comment type="similarity">
    <text evidence="4">Belongs to the alanine racemase family.</text>
</comment>
<dbReference type="GO" id="GO:0008784">
    <property type="term" value="F:alanine racemase activity"/>
    <property type="evidence" value="ECO:0007669"/>
    <property type="project" value="UniProtKB-EC"/>
</dbReference>
<evidence type="ECO:0000256" key="2">
    <source>
        <dbReference type="ARBA" id="ARBA00022898"/>
    </source>
</evidence>
<comment type="catalytic activity">
    <reaction evidence="4">
        <text>L-alanine = D-alanine</text>
        <dbReference type="Rhea" id="RHEA:20249"/>
        <dbReference type="ChEBI" id="CHEBI:57416"/>
        <dbReference type="ChEBI" id="CHEBI:57972"/>
        <dbReference type="EC" id="5.1.1.1"/>
    </reaction>
</comment>
<reference evidence="6 7" key="1">
    <citation type="submission" date="2024-03" db="EMBL/GenBank/DDBJ databases">
        <title>Mouse gut bacterial collection (mGBC) of GemPharmatech.</title>
        <authorList>
            <person name="He Y."/>
            <person name="Dong L."/>
            <person name="Wu D."/>
            <person name="Gao X."/>
            <person name="Lin Z."/>
        </authorList>
    </citation>
    <scope>NUCLEOTIDE SEQUENCE [LARGE SCALE GENOMIC DNA]</scope>
    <source>
        <strain evidence="6 7">15-30</strain>
    </source>
</reference>
<feature type="modified residue" description="N6-(pyridoxal phosphate)lysine" evidence="4">
    <location>
        <position position="40"/>
    </location>
</feature>
<sequence>MVVGLHRKAYIKVDLDVIRQNIKYELTRMEKNQELFAVVKANAYGHGLVPVAKAAKQAGATGFCVAVIDEGVALREAGLTETILVLGVTPSEDAPYLAEYELSTAVGDLEYLQQVYPLLKQSGQKLRVHLALDTGMGRIGFRDQASLLEALNFLQEHTKQFEFEGIFTHFSTADAKDTTYYEQQLARFEELMEVVEKRPRYVHVANSAAAVWHKDCGGNVVRFGITMYGLNPSGTELVLPNEFQPALSFESELVAVKRLAPGDGVGYGKTYTAKEHEWLGTVPVGYADGWLRRMQGYHVLVGGELCEIVGRVCMDQFMVKLPHEFPLKTKVTLLSSEKDAPQSLQNAAAYADTITYEILCGLSERVPRYYQN</sequence>
<proteinExistence type="inferred from homology"/>
<dbReference type="InterPro" id="IPR001608">
    <property type="entry name" value="Ala_racemase_N"/>
</dbReference>
<dbReference type="Gene3D" id="3.20.20.10">
    <property type="entry name" value="Alanine racemase"/>
    <property type="match status" value="1"/>
</dbReference>
<dbReference type="InterPro" id="IPR009006">
    <property type="entry name" value="Ala_racemase/Decarboxylase_C"/>
</dbReference>